<proteinExistence type="predicted"/>
<dbReference type="Proteomes" id="UP000037392">
    <property type="component" value="Unassembled WGS sequence"/>
</dbReference>
<dbReference type="GeneID" id="93165611"/>
<dbReference type="RefSeq" id="WP_007859161.1">
    <property type="nucleotide sequence ID" value="NZ_KQ235879.1"/>
</dbReference>
<protein>
    <recommendedName>
        <fullName evidence="3">Cysteine-rich domain-containing protein</fullName>
    </recommendedName>
</protein>
<evidence type="ECO:0000313" key="2">
    <source>
        <dbReference type="Proteomes" id="UP000037392"/>
    </source>
</evidence>
<dbReference type="AlphaFoldDB" id="A0A0J9BYM7"/>
<comment type="caution">
    <text evidence="1">The sequence shown here is derived from an EMBL/GenBank/DDBJ whole genome shotgun (WGS) entry which is preliminary data.</text>
</comment>
<organism evidence="1 2">
    <name type="scientific">[Clostridium] citroniae WAL-19142</name>
    <dbReference type="NCBI Taxonomy" id="742734"/>
    <lineage>
        <taxon>Bacteria</taxon>
        <taxon>Bacillati</taxon>
        <taxon>Bacillota</taxon>
        <taxon>Clostridia</taxon>
        <taxon>Lachnospirales</taxon>
        <taxon>Lachnospiraceae</taxon>
        <taxon>Enterocloster</taxon>
    </lineage>
</organism>
<evidence type="ECO:0000313" key="1">
    <source>
        <dbReference type="EMBL" id="KMW17893.1"/>
    </source>
</evidence>
<dbReference type="PATRIC" id="fig|742734.4.peg.3616"/>
<dbReference type="OrthoDB" id="5241828at2"/>
<name>A0A0J9BYM7_9FIRM</name>
<evidence type="ECO:0008006" key="3">
    <source>
        <dbReference type="Google" id="ProtNLM"/>
    </source>
</evidence>
<gene>
    <name evidence="1" type="ORF">HMPREF9470_03374</name>
</gene>
<reference evidence="1 2" key="1">
    <citation type="submission" date="2011-04" db="EMBL/GenBank/DDBJ databases">
        <title>The Genome Sequence of Clostridium citroniae WAL-19142.</title>
        <authorList>
            <consortium name="The Broad Institute Genome Sequencing Platform"/>
            <person name="Earl A."/>
            <person name="Ward D."/>
            <person name="Feldgarden M."/>
            <person name="Gevers D."/>
            <person name="Warren Y.A."/>
            <person name="Tyrrell K.L."/>
            <person name="Citron D.M."/>
            <person name="Goldstein E.J."/>
            <person name="Daigneault M."/>
            <person name="Allen-Vercoe E."/>
            <person name="Young S.K."/>
            <person name="Zeng Q."/>
            <person name="Gargeya S."/>
            <person name="Fitzgerald M."/>
            <person name="Haas B."/>
            <person name="Abouelleil A."/>
            <person name="Alvarado L."/>
            <person name="Arachchi H.M."/>
            <person name="Berlin A."/>
            <person name="Brown A."/>
            <person name="Chapman S.B."/>
            <person name="Chen Z."/>
            <person name="Dunbar C."/>
            <person name="Freedman E."/>
            <person name="Gearin G."/>
            <person name="Gellesch M."/>
            <person name="Goldberg J."/>
            <person name="Griggs A."/>
            <person name="Gujja S."/>
            <person name="Heilman E.R."/>
            <person name="Heiman D."/>
            <person name="Howarth C."/>
            <person name="Larson L."/>
            <person name="Lui A."/>
            <person name="MacDonald P.J."/>
            <person name="Mehta T."/>
            <person name="Montmayeur A."/>
            <person name="Murphy C."/>
            <person name="Neiman D."/>
            <person name="Pearson M."/>
            <person name="Priest M."/>
            <person name="Roberts A."/>
            <person name="Saif S."/>
            <person name="Shea T."/>
            <person name="Shenoy N."/>
            <person name="Sisk P."/>
            <person name="Stolte C."/>
            <person name="Sykes S."/>
            <person name="White J."/>
            <person name="Yandava C."/>
            <person name="Wortman J."/>
            <person name="Nusbaum C."/>
            <person name="Birren B."/>
        </authorList>
    </citation>
    <scope>NUCLEOTIDE SEQUENCE [LARGE SCALE GENOMIC DNA]</scope>
    <source>
        <strain evidence="1 2">WAL-19142</strain>
    </source>
</reference>
<dbReference type="EMBL" id="ADLK01000025">
    <property type="protein sequence ID" value="KMW17893.1"/>
    <property type="molecule type" value="Genomic_DNA"/>
</dbReference>
<sequence>MAVYYYPSCKFTAFSPETSNRICAYLDRRFGMTIQGCCRPSHSLMTEDDTAVCVCNTCAAICSEDSKAHVKSLWEVLQDDREFPFPDLHREAMTLQDCWRCYDRRAEQDAVRRILHRMNVSVVELEENYERTRFCGTSLHQPLVRANADFAPRRFVKEAQGMFIPKAEEEQKALMREHCSNIHTDKVVCYCVPCTKGIRAGGKQGIHLLDLLFENV</sequence>
<accession>A0A0J9BYM7</accession>